<protein>
    <recommendedName>
        <fullName evidence="1">F-box domain-containing protein</fullName>
    </recommendedName>
</protein>
<dbReference type="InterPro" id="IPR001810">
    <property type="entry name" value="F-box_dom"/>
</dbReference>
<dbReference type="GO" id="GO:0031647">
    <property type="term" value="P:regulation of protein stability"/>
    <property type="evidence" value="ECO:0007669"/>
    <property type="project" value="TreeGrafter"/>
</dbReference>
<evidence type="ECO:0000259" key="1">
    <source>
        <dbReference type="PROSITE" id="PS50181"/>
    </source>
</evidence>
<dbReference type="EMBL" id="AK418143">
    <property type="protein sequence ID" value="BAN21358.1"/>
    <property type="molecule type" value="mRNA"/>
</dbReference>
<feature type="domain" description="F-box" evidence="1">
    <location>
        <begin position="94"/>
        <end position="140"/>
    </location>
</feature>
<dbReference type="GO" id="GO:0019005">
    <property type="term" value="C:SCF ubiquitin ligase complex"/>
    <property type="evidence" value="ECO:0007669"/>
    <property type="project" value="TreeGrafter"/>
</dbReference>
<dbReference type="PANTHER" id="PTHR20988:SF2">
    <property type="entry name" value="TRANSMEMBRANE PROTEIN 183A-RELATED"/>
    <property type="match status" value="1"/>
</dbReference>
<accession>R4WE11</accession>
<sequence length="338" mass="39042">MPKGGNKKGRLSSLNPRIENQKISDVTLAEFADSKRPGGKGRLRKSKNILTEVRQISTVEDVTTEILDDVDGQDRLIAENNEVKSSSEIVEVNNNQFTDYPLKIWLLLAEYISPEEITSFSLICKATLSVVNTAHFWIRLYKRYYKRTAIPKCLSRECLEVRCGIKQKVVRSLFYFYPPFVSSICNNNASLDAVTGHLCLRHWVHCSEAKDSSEESKWIYNFKLCNRNLNEIFKNKKKYLHDIHYNPEKGCTILQVVWKEFIVLPNVMGSKLRSVVCSPKTISLQFSSAPLSKMVNEVGSIKIQLEHCQRPRLIPWWHPDYWDHTICCRRKSKIQGTQ</sequence>
<organism evidence="2">
    <name type="scientific">Riptortus pedestris</name>
    <name type="common">Bean bug</name>
    <dbReference type="NCBI Taxonomy" id="329032"/>
    <lineage>
        <taxon>Eukaryota</taxon>
        <taxon>Metazoa</taxon>
        <taxon>Ecdysozoa</taxon>
        <taxon>Arthropoda</taxon>
        <taxon>Hexapoda</taxon>
        <taxon>Insecta</taxon>
        <taxon>Pterygota</taxon>
        <taxon>Neoptera</taxon>
        <taxon>Paraneoptera</taxon>
        <taxon>Hemiptera</taxon>
        <taxon>Heteroptera</taxon>
        <taxon>Panheteroptera</taxon>
        <taxon>Pentatomomorpha</taxon>
        <taxon>Coreoidea</taxon>
        <taxon>Alydidae</taxon>
        <taxon>Riptortus</taxon>
    </lineage>
</organism>
<dbReference type="InterPro" id="IPR026509">
    <property type="entry name" value="TMEM183"/>
</dbReference>
<dbReference type="AlphaFoldDB" id="R4WE11"/>
<name>R4WE11_RIPPE</name>
<dbReference type="PROSITE" id="PS50181">
    <property type="entry name" value="FBOX"/>
    <property type="match status" value="1"/>
</dbReference>
<dbReference type="PANTHER" id="PTHR20988">
    <property type="entry name" value="TRANSMEMBRANE PROTEIN 183A-RELATED"/>
    <property type="match status" value="1"/>
</dbReference>
<reference evidence="2" key="1">
    <citation type="journal article" date="2013" name="PLoS ONE">
        <title>Gene expression in gut symbiotic organ of stinkbug affected by extracellular bacterial symbiont.</title>
        <authorList>
            <person name="Futahashi R."/>
            <person name="Tanaka K."/>
            <person name="Tanahashi M."/>
            <person name="Nikoh N."/>
            <person name="Kikuchi Y."/>
            <person name="Lee B.L."/>
            <person name="Fukatsu T."/>
        </authorList>
    </citation>
    <scope>NUCLEOTIDE SEQUENCE</scope>
    <source>
        <tissue evidence="2">Midgut</tissue>
    </source>
</reference>
<evidence type="ECO:0000313" key="2">
    <source>
        <dbReference type="EMBL" id="BAN21358.1"/>
    </source>
</evidence>
<proteinExistence type="evidence at transcript level"/>